<sequence>MEDWIGQAPLQEAYPDLMILSSHRVATIFDNQGWNLGFRRHLSDQEIDRVTTLLHEVEDFPGTTIQSDTLRWRHSRDGLIYVNKMYKDNSVMQGECQTSGRTWLPPRLKFHLVMV</sequence>
<organism evidence="1">
    <name type="scientific">Solanum chacoense</name>
    <name type="common">Chaco potato</name>
    <dbReference type="NCBI Taxonomy" id="4108"/>
    <lineage>
        <taxon>Eukaryota</taxon>
        <taxon>Viridiplantae</taxon>
        <taxon>Streptophyta</taxon>
        <taxon>Embryophyta</taxon>
        <taxon>Tracheophyta</taxon>
        <taxon>Spermatophyta</taxon>
        <taxon>Magnoliopsida</taxon>
        <taxon>eudicotyledons</taxon>
        <taxon>Gunneridae</taxon>
        <taxon>Pentapetalae</taxon>
        <taxon>asterids</taxon>
        <taxon>lamiids</taxon>
        <taxon>Solanales</taxon>
        <taxon>Solanaceae</taxon>
        <taxon>Solanoideae</taxon>
        <taxon>Solaneae</taxon>
        <taxon>Solanum</taxon>
    </lineage>
</organism>
<feature type="non-terminal residue" evidence="1">
    <location>
        <position position="115"/>
    </location>
</feature>
<protein>
    <submittedName>
        <fullName evidence="1">Putative ovule protein</fullName>
    </submittedName>
</protein>
<dbReference type="EMBL" id="GEDG01036995">
    <property type="protein sequence ID" value="JAP08382.1"/>
    <property type="molecule type" value="Transcribed_RNA"/>
</dbReference>
<evidence type="ECO:0000313" key="1">
    <source>
        <dbReference type="EMBL" id="JAP08382.1"/>
    </source>
</evidence>
<proteinExistence type="predicted"/>
<dbReference type="AlphaFoldDB" id="A0A0V0GK00"/>
<name>A0A0V0GK00_SOLCH</name>
<reference evidence="1" key="1">
    <citation type="submission" date="2015-12" db="EMBL/GenBank/DDBJ databases">
        <title>Gene expression during late stages of embryo sac development: a critical building block for successful pollen-pistil interactions.</title>
        <authorList>
            <person name="Liu Y."/>
            <person name="Joly V."/>
            <person name="Sabar M."/>
            <person name="Matton D.P."/>
        </authorList>
    </citation>
    <scope>NUCLEOTIDE SEQUENCE</scope>
</reference>
<accession>A0A0V0GK00</accession>